<dbReference type="RefSeq" id="WP_151068076.1">
    <property type="nucleotide sequence ID" value="NZ_CABVPL010000012.1"/>
</dbReference>
<evidence type="ECO:0000256" key="1">
    <source>
        <dbReference type="SAM" id="MobiDB-lite"/>
    </source>
</evidence>
<protein>
    <submittedName>
        <fullName evidence="2">DUF2934 domain-containing protein</fullName>
    </submittedName>
</protein>
<dbReference type="AlphaFoldDB" id="A0A6H9SHA8"/>
<sequence length="106" mass="11626">MNEDRETQIRERAYRLWQADGSPDGRADEYWHQAERQLDAEGGASADNGAADSADNGATDGVDDGPEPAADLPIAQSAKRRIPGEPLEDTDAIPKSEIAHERRRTR</sequence>
<name>A0A6H9SHA8_9BURK</name>
<evidence type="ECO:0000313" key="5">
    <source>
        <dbReference type="Proteomes" id="UP000494222"/>
    </source>
</evidence>
<dbReference type="OrthoDB" id="8909820at2"/>
<proteinExistence type="predicted"/>
<feature type="compositionally biased region" description="Basic and acidic residues" evidence="1">
    <location>
        <begin position="23"/>
        <end position="39"/>
    </location>
</feature>
<dbReference type="GeneID" id="99789548"/>
<dbReference type="EMBL" id="CABVPL010000012">
    <property type="protein sequence ID" value="VWB50319.1"/>
    <property type="molecule type" value="Genomic_DNA"/>
</dbReference>
<gene>
    <name evidence="3" type="ORF">BLA24064_02284</name>
    <name evidence="2" type="ORF">F7R21_29545</name>
</gene>
<reference evidence="2 4" key="1">
    <citation type="submission" date="2019-09" db="EMBL/GenBank/DDBJ databases">
        <title>Draft genome sequences of 48 bacterial type strains from the CCUG.</title>
        <authorList>
            <person name="Tunovic T."/>
            <person name="Pineiro-Iglesias B."/>
            <person name="Unosson C."/>
            <person name="Inganas E."/>
            <person name="Ohlen M."/>
            <person name="Cardew S."/>
            <person name="Jensie-Markopoulos S."/>
            <person name="Salva-Serra F."/>
            <person name="Jaen-Luchoro D."/>
            <person name="Karlsson R."/>
            <person name="Svensson-Stadler L."/>
            <person name="Chun J."/>
            <person name="Moore E."/>
        </authorList>
    </citation>
    <scope>NUCLEOTIDE SEQUENCE [LARGE SCALE GENOMIC DNA]</scope>
    <source>
        <strain evidence="2 4">CCUG 54555</strain>
    </source>
</reference>
<dbReference type="Proteomes" id="UP000430232">
    <property type="component" value="Unassembled WGS sequence"/>
</dbReference>
<evidence type="ECO:0000313" key="2">
    <source>
        <dbReference type="EMBL" id="KAB0632427.1"/>
    </source>
</evidence>
<dbReference type="Proteomes" id="UP000494222">
    <property type="component" value="Unassembled WGS sequence"/>
</dbReference>
<dbReference type="Pfam" id="PF11154">
    <property type="entry name" value="DUF2934"/>
    <property type="match status" value="1"/>
</dbReference>
<accession>A0A6H9SHA8</accession>
<feature type="region of interest" description="Disordered" evidence="1">
    <location>
        <begin position="14"/>
        <end position="106"/>
    </location>
</feature>
<evidence type="ECO:0000313" key="3">
    <source>
        <dbReference type="EMBL" id="VWB50319.1"/>
    </source>
</evidence>
<dbReference type="InterPro" id="IPR021327">
    <property type="entry name" value="DUF2934"/>
</dbReference>
<dbReference type="EMBL" id="VZOJ01000131">
    <property type="protein sequence ID" value="KAB0632427.1"/>
    <property type="molecule type" value="Genomic_DNA"/>
</dbReference>
<feature type="compositionally biased region" description="Low complexity" evidence="1">
    <location>
        <begin position="40"/>
        <end position="60"/>
    </location>
</feature>
<evidence type="ECO:0000313" key="4">
    <source>
        <dbReference type="Proteomes" id="UP000430232"/>
    </source>
</evidence>
<organism evidence="2 4">
    <name type="scientific">Burkholderia latens</name>
    <dbReference type="NCBI Taxonomy" id="488446"/>
    <lineage>
        <taxon>Bacteria</taxon>
        <taxon>Pseudomonadati</taxon>
        <taxon>Pseudomonadota</taxon>
        <taxon>Betaproteobacteria</taxon>
        <taxon>Burkholderiales</taxon>
        <taxon>Burkholderiaceae</taxon>
        <taxon>Burkholderia</taxon>
        <taxon>Burkholderia cepacia complex</taxon>
    </lineage>
</organism>
<reference evidence="3 5" key="2">
    <citation type="submission" date="2019-09" db="EMBL/GenBank/DDBJ databases">
        <authorList>
            <person name="Depoorter E."/>
        </authorList>
    </citation>
    <scope>NUCLEOTIDE SEQUENCE [LARGE SCALE GENOMIC DNA]</scope>
    <source>
        <strain evidence="3">LMG 24064</strain>
    </source>
</reference>
<keyword evidence="4" id="KW-1185">Reference proteome</keyword>